<dbReference type="Gene3D" id="2.30.42.10">
    <property type="match status" value="1"/>
</dbReference>
<dbReference type="InterPro" id="IPR024191">
    <property type="entry name" value="Peptidase_M61"/>
</dbReference>
<dbReference type="SUPFAM" id="SSF55486">
    <property type="entry name" value="Metalloproteases ('zincins'), catalytic domain"/>
    <property type="match status" value="1"/>
</dbReference>
<dbReference type="SUPFAM" id="SSF50156">
    <property type="entry name" value="PDZ domain-like"/>
    <property type="match status" value="1"/>
</dbReference>
<dbReference type="SMART" id="SM00228">
    <property type="entry name" value="PDZ"/>
    <property type="match status" value="1"/>
</dbReference>
<organism evidence="2 3">
    <name type="scientific">Neiella holothuriorum</name>
    <dbReference type="NCBI Taxonomy" id="2870530"/>
    <lineage>
        <taxon>Bacteria</taxon>
        <taxon>Pseudomonadati</taxon>
        <taxon>Pseudomonadota</taxon>
        <taxon>Gammaproteobacteria</taxon>
        <taxon>Alteromonadales</taxon>
        <taxon>Echinimonadaceae</taxon>
        <taxon>Neiella</taxon>
    </lineage>
</organism>
<feature type="domain" description="PDZ" evidence="1">
    <location>
        <begin position="497"/>
        <end position="567"/>
    </location>
</feature>
<dbReference type="EMBL" id="JAHZSS010000025">
    <property type="protein sequence ID" value="MBW8192620.1"/>
    <property type="molecule type" value="Genomic_DNA"/>
</dbReference>
<dbReference type="RefSeq" id="WP_220105241.1">
    <property type="nucleotide sequence ID" value="NZ_JAHZSS010000025.1"/>
</dbReference>
<dbReference type="Proteomes" id="UP001166251">
    <property type="component" value="Unassembled WGS sequence"/>
</dbReference>
<dbReference type="PROSITE" id="PS50106">
    <property type="entry name" value="PDZ"/>
    <property type="match status" value="1"/>
</dbReference>
<sequence length="603" mass="66809">MTTPAVHYQIKFDQASSHYFDVSLTTQANGPVTVTLPAWLPGSYMIRDFARNIVTLEAHSGDMPLELIQLDKQSWQTEMVSGTVTFNYRVYAWDLSVRAAHLDLQHGFFNPSSLCLQVVGSEELAHGLAIIASDYAKANNWRVATGLMPSQVDTAGFGDYLAKNYDELLDHPFEMGTFSEDSFQTHGVNHRMIYTGAQQGALARISADVEKVCAAQIEMFQDEPPFDQYLFMTMVVGNGYGGLEHRNSTALMTSRKALITNASDPQTADYRDFLGLCSHEYFHSWNVKRIKPAEFTPYQLSQESYTRQLWAYEGITSYYDELMLCRSGVITQTDYLNMLAVTLSRVSRGQGRLKQTVTDSSFNAWSKFYKQDENAPNGIVSYYTKGAEIALCLDLLLRKHSNHQVSLDDVMRMLWQRHGKPEIGTEEDTVQRYATELLLPHCPEANALLAVFFHVALDSTDELPTIELLQWAGVGYQLRPSYGPDDKGGKAPSQRLGNHLGARISAGDGGAKLAVLFEGEAAEQAGLAAGDIIVAIGGTRVNAGNCQAVLNEFATGEQVSVHAFRHEQLFETRLTLTQSAPCLVELALADPNLAEPWLSRPGA</sequence>
<keyword evidence="3" id="KW-1185">Reference proteome</keyword>
<dbReference type="InterPro" id="IPR007963">
    <property type="entry name" value="Peptidase_M61_catalytic"/>
</dbReference>
<dbReference type="Pfam" id="PF17899">
    <property type="entry name" value="Peptidase_M61_N"/>
    <property type="match status" value="1"/>
</dbReference>
<comment type="caution">
    <text evidence="2">The sequence shown here is derived from an EMBL/GenBank/DDBJ whole genome shotgun (WGS) entry which is preliminary data.</text>
</comment>
<dbReference type="Gene3D" id="2.60.40.3650">
    <property type="match status" value="1"/>
</dbReference>
<evidence type="ECO:0000313" key="3">
    <source>
        <dbReference type="Proteomes" id="UP001166251"/>
    </source>
</evidence>
<reference evidence="2" key="1">
    <citation type="submission" date="2021-07" db="EMBL/GenBank/DDBJ databases">
        <title>Neiella marina sp. nov., isolated from the intestinal content of sea cucumber Apostichopus japonicus.</title>
        <authorList>
            <person name="Bai X."/>
        </authorList>
    </citation>
    <scope>NUCLEOTIDE SEQUENCE</scope>
    <source>
        <strain evidence="2">126</strain>
    </source>
</reference>
<accession>A0ABS7EK73</accession>
<dbReference type="InterPro" id="IPR040756">
    <property type="entry name" value="Peptidase_M61_N"/>
</dbReference>
<proteinExistence type="predicted"/>
<dbReference type="InterPro" id="IPR036034">
    <property type="entry name" value="PDZ_sf"/>
</dbReference>
<evidence type="ECO:0000259" key="1">
    <source>
        <dbReference type="PROSITE" id="PS50106"/>
    </source>
</evidence>
<protein>
    <submittedName>
        <fullName evidence="2">Peptidase M61</fullName>
    </submittedName>
</protein>
<dbReference type="InterPro" id="IPR001478">
    <property type="entry name" value="PDZ"/>
</dbReference>
<dbReference type="PIRSF" id="PIRSF016493">
    <property type="entry name" value="Glycyl_aminpptds"/>
    <property type="match status" value="1"/>
</dbReference>
<evidence type="ECO:0000313" key="2">
    <source>
        <dbReference type="EMBL" id="MBW8192620.1"/>
    </source>
</evidence>
<dbReference type="InterPro" id="IPR027268">
    <property type="entry name" value="Peptidase_M4/M1_CTD_sf"/>
</dbReference>
<gene>
    <name evidence="2" type="ORF">K0504_16395</name>
</gene>
<name>A0ABS7EK73_9GAMM</name>
<dbReference type="Pfam" id="PF05299">
    <property type="entry name" value="Peptidase_M61"/>
    <property type="match status" value="1"/>
</dbReference>
<dbReference type="Gene3D" id="1.10.390.10">
    <property type="entry name" value="Neutral Protease Domain 2"/>
    <property type="match status" value="1"/>
</dbReference>